<sequence length="282" mass="30979">EVNADTGRIHSSFQQAVAATGRLSSTDPNLQNIPIRTAEGRRVRQAFVASKGNKLLAADYSQVELRIMAHLSQDAGLLSAFSSDQDVHRATAADVFNTSLDEVTAEQRRSAKAINFGLIYGMSAFGLANQLNVSRGEAQEYVDRYFHKYPGVRDYMEQTQALADEKGYVETIFGRRLYLPDIHAGNAMIRKAAQRAAINAPMQGSAADIIKQAMIDIANWLEQDPIDARMVLQVHDELVFDVKEEDVDLLSAGVKFRMASAAALDVPLIVDVGVGDNWDQAH</sequence>
<dbReference type="PANTHER" id="PTHR10133:SF27">
    <property type="entry name" value="DNA POLYMERASE NU"/>
    <property type="match status" value="1"/>
</dbReference>
<evidence type="ECO:0000256" key="5">
    <source>
        <dbReference type="ARBA" id="ARBA00022679"/>
    </source>
</evidence>
<keyword evidence="7" id="KW-0235">DNA replication</keyword>
<comment type="subunit">
    <text evidence="2">Single-chain monomer with multiple functions.</text>
</comment>
<dbReference type="Gene3D" id="3.30.70.370">
    <property type="match status" value="1"/>
</dbReference>
<gene>
    <name evidence="12" type="ORF">EVA69_04005</name>
</gene>
<organism evidence="12 13">
    <name type="scientific">OM182 bacterium</name>
    <dbReference type="NCBI Taxonomy" id="2510334"/>
    <lineage>
        <taxon>Bacteria</taxon>
        <taxon>Pseudomonadati</taxon>
        <taxon>Pseudomonadota</taxon>
        <taxon>Gammaproteobacteria</taxon>
        <taxon>OMG group</taxon>
        <taxon>OM182 clade</taxon>
    </lineage>
</organism>
<evidence type="ECO:0000256" key="4">
    <source>
        <dbReference type="ARBA" id="ARBA00020311"/>
    </source>
</evidence>
<name>A0A520RZD4_9GAMM</name>
<evidence type="ECO:0000256" key="3">
    <source>
        <dbReference type="ARBA" id="ARBA00012417"/>
    </source>
</evidence>
<accession>A0A520RZD4</accession>
<dbReference type="EMBL" id="SHAH01000051">
    <property type="protein sequence ID" value="RZO75600.1"/>
    <property type="molecule type" value="Genomic_DNA"/>
</dbReference>
<dbReference type="Proteomes" id="UP000320404">
    <property type="component" value="Unassembled WGS sequence"/>
</dbReference>
<comment type="similarity">
    <text evidence="1">Belongs to the DNA polymerase type-A family.</text>
</comment>
<comment type="caution">
    <text evidence="12">The sequence shown here is derived from an EMBL/GenBank/DDBJ whole genome shotgun (WGS) entry which is preliminary data.</text>
</comment>
<evidence type="ECO:0000256" key="2">
    <source>
        <dbReference type="ARBA" id="ARBA00011541"/>
    </source>
</evidence>
<dbReference type="AlphaFoldDB" id="A0A520RZD4"/>
<dbReference type="Pfam" id="PF00476">
    <property type="entry name" value="DNA_pol_A"/>
    <property type="match status" value="1"/>
</dbReference>
<evidence type="ECO:0000259" key="11">
    <source>
        <dbReference type="SMART" id="SM00482"/>
    </source>
</evidence>
<comment type="catalytic activity">
    <reaction evidence="10">
        <text>DNA(n) + a 2'-deoxyribonucleoside 5'-triphosphate = DNA(n+1) + diphosphate</text>
        <dbReference type="Rhea" id="RHEA:22508"/>
        <dbReference type="Rhea" id="RHEA-COMP:17339"/>
        <dbReference type="Rhea" id="RHEA-COMP:17340"/>
        <dbReference type="ChEBI" id="CHEBI:33019"/>
        <dbReference type="ChEBI" id="CHEBI:61560"/>
        <dbReference type="ChEBI" id="CHEBI:173112"/>
        <dbReference type="EC" id="2.7.7.7"/>
    </reaction>
</comment>
<feature type="domain" description="DNA-directed DNA polymerase family A palm" evidence="11">
    <location>
        <begin position="40"/>
        <end position="246"/>
    </location>
</feature>
<dbReference type="InterPro" id="IPR043502">
    <property type="entry name" value="DNA/RNA_pol_sf"/>
</dbReference>
<keyword evidence="9" id="KW-0238">DNA-binding</keyword>
<evidence type="ECO:0000256" key="8">
    <source>
        <dbReference type="ARBA" id="ARBA00022932"/>
    </source>
</evidence>
<dbReference type="GO" id="GO:0006261">
    <property type="term" value="P:DNA-templated DNA replication"/>
    <property type="evidence" value="ECO:0007669"/>
    <property type="project" value="InterPro"/>
</dbReference>
<dbReference type="GO" id="GO:0006302">
    <property type="term" value="P:double-strand break repair"/>
    <property type="evidence" value="ECO:0007669"/>
    <property type="project" value="TreeGrafter"/>
</dbReference>
<dbReference type="Gene3D" id="1.10.150.20">
    <property type="entry name" value="5' to 3' exonuclease, C-terminal subdomain"/>
    <property type="match status" value="1"/>
</dbReference>
<evidence type="ECO:0000313" key="12">
    <source>
        <dbReference type="EMBL" id="RZO75600.1"/>
    </source>
</evidence>
<dbReference type="SMART" id="SM00482">
    <property type="entry name" value="POLAc"/>
    <property type="match status" value="1"/>
</dbReference>
<dbReference type="CDD" id="cd08637">
    <property type="entry name" value="DNA_pol_A_pol_I_C"/>
    <property type="match status" value="1"/>
</dbReference>
<feature type="non-terminal residue" evidence="12">
    <location>
        <position position="1"/>
    </location>
</feature>
<keyword evidence="5" id="KW-0808">Transferase</keyword>
<dbReference type="GO" id="GO:0003887">
    <property type="term" value="F:DNA-directed DNA polymerase activity"/>
    <property type="evidence" value="ECO:0007669"/>
    <property type="project" value="UniProtKB-KW"/>
</dbReference>
<evidence type="ECO:0000256" key="9">
    <source>
        <dbReference type="ARBA" id="ARBA00023125"/>
    </source>
</evidence>
<dbReference type="SUPFAM" id="SSF56672">
    <property type="entry name" value="DNA/RNA polymerases"/>
    <property type="match status" value="1"/>
</dbReference>
<dbReference type="FunFam" id="1.10.150.20:FF:000002">
    <property type="entry name" value="DNA polymerase I"/>
    <property type="match status" value="1"/>
</dbReference>
<evidence type="ECO:0000313" key="13">
    <source>
        <dbReference type="Proteomes" id="UP000320404"/>
    </source>
</evidence>
<keyword evidence="8" id="KW-0239">DNA-directed DNA polymerase</keyword>
<evidence type="ECO:0000256" key="7">
    <source>
        <dbReference type="ARBA" id="ARBA00022705"/>
    </source>
</evidence>
<proteinExistence type="inferred from homology"/>
<reference evidence="12 13" key="1">
    <citation type="submission" date="2019-02" db="EMBL/GenBank/DDBJ databases">
        <title>Prokaryotic population dynamics and viral predation in marine succession experiment using metagenomics: the confinement effect.</title>
        <authorList>
            <person name="Haro-Moreno J.M."/>
            <person name="Rodriguez-Valera F."/>
            <person name="Lopez-Perez M."/>
        </authorList>
    </citation>
    <scope>NUCLEOTIDE SEQUENCE [LARGE SCALE GENOMIC DNA]</scope>
    <source>
        <strain evidence="12">MED-G158</strain>
    </source>
</reference>
<dbReference type="PANTHER" id="PTHR10133">
    <property type="entry name" value="DNA POLYMERASE I"/>
    <property type="match status" value="1"/>
</dbReference>
<dbReference type="GO" id="GO:0003677">
    <property type="term" value="F:DNA binding"/>
    <property type="evidence" value="ECO:0007669"/>
    <property type="project" value="UniProtKB-KW"/>
</dbReference>
<evidence type="ECO:0000256" key="6">
    <source>
        <dbReference type="ARBA" id="ARBA00022695"/>
    </source>
</evidence>
<keyword evidence="6" id="KW-0548">Nucleotidyltransferase</keyword>
<dbReference type="InterPro" id="IPR001098">
    <property type="entry name" value="DNA-dir_DNA_pol_A_palm_dom"/>
</dbReference>
<evidence type="ECO:0000256" key="1">
    <source>
        <dbReference type="ARBA" id="ARBA00007705"/>
    </source>
</evidence>
<dbReference type="InterPro" id="IPR019760">
    <property type="entry name" value="DNA-dir_DNA_pol_A_CS"/>
</dbReference>
<evidence type="ECO:0000256" key="10">
    <source>
        <dbReference type="ARBA" id="ARBA00049244"/>
    </source>
</evidence>
<dbReference type="PROSITE" id="PS00447">
    <property type="entry name" value="DNA_POLYMERASE_A"/>
    <property type="match status" value="1"/>
</dbReference>
<dbReference type="PRINTS" id="PR00868">
    <property type="entry name" value="DNAPOLI"/>
</dbReference>
<dbReference type="InterPro" id="IPR002298">
    <property type="entry name" value="DNA_polymerase_A"/>
</dbReference>
<protein>
    <recommendedName>
        <fullName evidence="4">DNA polymerase I</fullName>
        <ecNumber evidence="3">2.7.7.7</ecNumber>
    </recommendedName>
</protein>
<dbReference type="EC" id="2.7.7.7" evidence="3"/>